<feature type="compositionally biased region" description="Polar residues" evidence="4">
    <location>
        <begin position="1"/>
        <end position="24"/>
    </location>
</feature>
<dbReference type="InterPro" id="IPR008930">
    <property type="entry name" value="Terpenoid_cyclase/PrenylTrfase"/>
</dbReference>
<dbReference type="FunFam" id="1.10.600.10:FF:000007">
    <property type="entry name" value="Isoprene synthase, chloroplastic"/>
    <property type="match status" value="1"/>
</dbReference>
<dbReference type="Pfam" id="PF03936">
    <property type="entry name" value="Terpene_synth_C"/>
    <property type="match status" value="1"/>
</dbReference>
<dbReference type="SUPFAM" id="SSF48239">
    <property type="entry name" value="Terpenoid cyclases/Protein prenyltransferases"/>
    <property type="match status" value="1"/>
</dbReference>
<dbReference type="InterPro" id="IPR036965">
    <property type="entry name" value="Terpene_synth_N_sf"/>
</dbReference>
<organism evidence="7">
    <name type="scientific">Aquilegia japonica</name>
    <dbReference type="NCBI Taxonomy" id="1291438"/>
    <lineage>
        <taxon>Eukaryota</taxon>
        <taxon>Viridiplantae</taxon>
        <taxon>Streptophyta</taxon>
        <taxon>Embryophyta</taxon>
        <taxon>Tracheophyta</taxon>
        <taxon>Spermatophyta</taxon>
        <taxon>Magnoliopsida</taxon>
        <taxon>Ranunculales</taxon>
        <taxon>Ranunculaceae</taxon>
        <taxon>Thalictroideae</taxon>
        <taxon>Aquilegia</taxon>
    </lineage>
</organism>
<dbReference type="SUPFAM" id="SSF48576">
    <property type="entry name" value="Terpenoid synthases"/>
    <property type="match status" value="1"/>
</dbReference>
<dbReference type="SFLD" id="SFLDS00005">
    <property type="entry name" value="Isoprenoid_Synthase_Type_I"/>
    <property type="match status" value="1"/>
</dbReference>
<dbReference type="Pfam" id="PF01397">
    <property type="entry name" value="Terpene_synth"/>
    <property type="match status" value="1"/>
</dbReference>
<dbReference type="GO" id="GO:0000287">
    <property type="term" value="F:magnesium ion binding"/>
    <property type="evidence" value="ECO:0007669"/>
    <property type="project" value="InterPro"/>
</dbReference>
<dbReference type="PANTHER" id="PTHR31225">
    <property type="entry name" value="OS04G0344100 PROTEIN-RELATED"/>
    <property type="match status" value="1"/>
</dbReference>
<name>A0A8K1HGS4_9MAGN</name>
<dbReference type="Gene3D" id="1.50.10.130">
    <property type="entry name" value="Terpene synthase, N-terminal domain"/>
    <property type="match status" value="1"/>
</dbReference>
<feature type="domain" description="Terpene synthase N-terminal" evidence="5">
    <location>
        <begin position="36"/>
        <end position="212"/>
    </location>
</feature>
<keyword evidence="2" id="KW-0479">Metal-binding</keyword>
<proteinExistence type="evidence at transcript level"/>
<evidence type="ECO:0000256" key="1">
    <source>
        <dbReference type="ARBA" id="ARBA00001946"/>
    </source>
</evidence>
<evidence type="ECO:0000259" key="6">
    <source>
        <dbReference type="Pfam" id="PF03936"/>
    </source>
</evidence>
<evidence type="ECO:0000256" key="3">
    <source>
        <dbReference type="ARBA" id="ARBA00022842"/>
    </source>
</evidence>
<evidence type="ECO:0000259" key="5">
    <source>
        <dbReference type="Pfam" id="PF01397"/>
    </source>
</evidence>
<dbReference type="CDD" id="cd00684">
    <property type="entry name" value="Terpene_cyclase_plant_C1"/>
    <property type="match status" value="1"/>
</dbReference>
<accession>A0A8K1HGS4</accession>
<dbReference type="Gene3D" id="1.10.600.10">
    <property type="entry name" value="Farnesyl Diphosphate Synthase"/>
    <property type="match status" value="1"/>
</dbReference>
<protein>
    <submittedName>
        <fullName evidence="7">TPS8</fullName>
    </submittedName>
</protein>
<comment type="cofactor">
    <cofactor evidence="1">
        <name>Mg(2+)</name>
        <dbReference type="ChEBI" id="CHEBI:18420"/>
    </cofactor>
</comment>
<dbReference type="InterPro" id="IPR044814">
    <property type="entry name" value="Terpene_cyclase_plant_C1"/>
</dbReference>
<keyword evidence="3" id="KW-0460">Magnesium</keyword>
<dbReference type="InterPro" id="IPR034741">
    <property type="entry name" value="Terpene_cyclase-like_1_C"/>
</dbReference>
<dbReference type="EMBL" id="MZ670776">
    <property type="protein sequence ID" value="UBI43974.1"/>
    <property type="molecule type" value="mRNA"/>
</dbReference>
<reference evidence="7" key="1">
    <citation type="submission" date="2021-07" db="EMBL/GenBank/DDBJ databases">
        <authorList>
            <person name="yang S."/>
        </authorList>
    </citation>
    <scope>NUCLEOTIDE SEQUENCE</scope>
</reference>
<evidence type="ECO:0000313" key="7">
    <source>
        <dbReference type="EMBL" id="UBI43974.1"/>
    </source>
</evidence>
<dbReference type="AlphaFoldDB" id="A0A8K1HGS4"/>
<gene>
    <name evidence="7" type="primary">TPS8</name>
</gene>
<dbReference type="InterPro" id="IPR008949">
    <property type="entry name" value="Isoprenoid_synthase_dom_sf"/>
</dbReference>
<dbReference type="InterPro" id="IPR050148">
    <property type="entry name" value="Terpene_synthase-like"/>
</dbReference>
<dbReference type="GO" id="GO:0010333">
    <property type="term" value="F:terpene synthase activity"/>
    <property type="evidence" value="ECO:0007669"/>
    <property type="project" value="InterPro"/>
</dbReference>
<dbReference type="GO" id="GO:0016102">
    <property type="term" value="P:diterpenoid biosynthetic process"/>
    <property type="evidence" value="ECO:0007669"/>
    <property type="project" value="InterPro"/>
</dbReference>
<dbReference type="InterPro" id="IPR001906">
    <property type="entry name" value="Terpene_synth_N"/>
</dbReference>
<dbReference type="InterPro" id="IPR005630">
    <property type="entry name" value="Terpene_synthase_metal-bd"/>
</dbReference>
<evidence type="ECO:0000256" key="2">
    <source>
        <dbReference type="ARBA" id="ARBA00022723"/>
    </source>
</evidence>
<feature type="domain" description="Terpene synthase metal-binding" evidence="6">
    <location>
        <begin position="269"/>
        <end position="508"/>
    </location>
</feature>
<evidence type="ECO:0000256" key="4">
    <source>
        <dbReference type="SAM" id="MobiDB-lite"/>
    </source>
</evidence>
<dbReference type="FunFam" id="1.50.10.130:FF:000001">
    <property type="entry name" value="Isoprene synthase, chloroplastic"/>
    <property type="match status" value="1"/>
</dbReference>
<dbReference type="PANTHER" id="PTHR31225:SF252">
    <property type="entry name" value="TERPENE SYNTHASE 12-RELATED"/>
    <property type="match status" value="1"/>
</dbReference>
<sequence>MVSSKSFSTSVELRSTENINNNGPTERRSANYKPNIWDFEFIQNLKNDHKDEVYLRKVTDLKGKVRHLMDHMMDDNNKGPLTLLELIDDIQRLGLRYIFEKEIQVKLDYLKEKNINMNESLHTTALYFRLLRQNGFNISQDVFKVFKGAHADFSSDLSQDIKGLLSLYEASYLSTEGEGILDEAKAFATKHLKDMNNKIDDKNLNQLVNHALKLPLNIRMVRLEAKWYIDFYSERNDTNQSLLELAKLDYNKVQAAYQTDLINLSRWWKNLGLSKKMPFSRDRVVENFLLVAGMLSDPNYNYCREIITKVCLLITAIDDFYDVYATLDEAKLFTDAVERWDVNAMEQLPDYMRLCYLALFNTINEVAYDTLKEQDVNILPCLRKMWVDLCKSYFDEAKWFHTKYEPTLDEYLKKSWVSVGGPIVLGHTYFSLRPRITKESLDYFENDPDLIHWPSMILRLVDDMGTSTAELERGDNLKSIQCYMRDKDVSEDVAREYIRHLTDEAWKKLNAALWNNNCPLQQALAQSALNCARSGETFYQDGDGLGVPDHETKGRILSMFVDGIPIMD</sequence>
<dbReference type="SFLD" id="SFLDG01019">
    <property type="entry name" value="Terpene_Cyclase_Like_1_C_Termi"/>
    <property type="match status" value="1"/>
</dbReference>
<feature type="region of interest" description="Disordered" evidence="4">
    <location>
        <begin position="1"/>
        <end position="27"/>
    </location>
</feature>